<dbReference type="PATRIC" id="fig|1094558.3.peg.1451"/>
<dbReference type="OrthoDB" id="9802050at2"/>
<dbReference type="RefSeq" id="WP_008039642.1">
    <property type="nucleotide sequence ID" value="NZ_JH725147.1"/>
</dbReference>
<dbReference type="Gene3D" id="3.40.630.40">
    <property type="entry name" value="Zn-dependent exopeptidases"/>
    <property type="match status" value="1"/>
</dbReference>
<evidence type="ECO:0008006" key="3">
    <source>
        <dbReference type="Google" id="ProtNLM"/>
    </source>
</evidence>
<dbReference type="Proteomes" id="UP000008952">
    <property type="component" value="Unassembled WGS sequence"/>
</dbReference>
<keyword evidence="2" id="KW-1185">Reference proteome</keyword>
<dbReference type="eggNOG" id="COG3741">
    <property type="taxonomic scope" value="Bacteria"/>
</dbReference>
<reference evidence="1 2" key="1">
    <citation type="submission" date="2012-03" db="EMBL/GenBank/DDBJ databases">
        <title>The Genome Sequence of Bartonella tamiae Th239.</title>
        <authorList>
            <consortium name="The Broad Institute Genome Sequencing Platform"/>
            <consortium name="The Broad Institute Genome Sequencing Center for Infectious Disease"/>
            <person name="Feldgarden M."/>
            <person name="Kirby J."/>
            <person name="Kosoy M."/>
            <person name="Birtles R."/>
            <person name="Probert W.S."/>
            <person name="Chiaraviglio L."/>
            <person name="Young S.K."/>
            <person name="Zeng Q."/>
            <person name="Gargeya S."/>
            <person name="Fitzgerald M."/>
            <person name="Haas B."/>
            <person name="Abouelleil A."/>
            <person name="Alvarado L."/>
            <person name="Arachchi H.M."/>
            <person name="Berlin A."/>
            <person name="Chapman S.B."/>
            <person name="Gearin G."/>
            <person name="Goldberg J."/>
            <person name="Griggs A."/>
            <person name="Gujja S."/>
            <person name="Hansen M."/>
            <person name="Heiman D."/>
            <person name="Howarth C."/>
            <person name="Larimer J."/>
            <person name="Lui A."/>
            <person name="MacDonald P.J.P."/>
            <person name="McCowen C."/>
            <person name="Montmayeur A."/>
            <person name="Murphy C."/>
            <person name="Neiman D."/>
            <person name="Pearson M."/>
            <person name="Priest M."/>
            <person name="Roberts A."/>
            <person name="Saif S."/>
            <person name="Shea T."/>
            <person name="Sisk P."/>
            <person name="Stolte C."/>
            <person name="Sykes S."/>
            <person name="Wortman J."/>
            <person name="Nusbaum C."/>
            <person name="Birren B."/>
        </authorList>
    </citation>
    <scope>NUCLEOTIDE SEQUENCE [LARGE SCALE GENOMIC DNA]</scope>
    <source>
        <strain evidence="1 2">Th239</strain>
    </source>
</reference>
<sequence length="292" mass="33532">MPFEEIPVFDYTEPAQLRVPFLFNSPHSGRIYPQHFLQNIALDSFTIRISEDSYVDLLFKDVIKLGACFMMANYPRSFIDINRRADELDPEMFEDLLPESVPSPSIRVLAGLGTIPKIVATKLNIYNKKLSVSNAIKRIENYYTPYHVKLNQVLLKLKDRFGFSVLIDCHSMPSNLKYFEGKKQPDFILGDHHSRSCASSFTQFAAALLEKKGYQISINQPYSGGFITSHYGAPFNNIHTLQIEINRSLYLNEMTLEIHQGFQQLRQDLMTFCADLMSFPEDELMTYQSAAE</sequence>
<evidence type="ECO:0000313" key="1">
    <source>
        <dbReference type="EMBL" id="EJF88799.1"/>
    </source>
</evidence>
<dbReference type="EMBL" id="AIMB01000008">
    <property type="protein sequence ID" value="EJF88799.1"/>
    <property type="molecule type" value="Genomic_DNA"/>
</dbReference>
<dbReference type="SUPFAM" id="SSF53187">
    <property type="entry name" value="Zn-dependent exopeptidases"/>
    <property type="match status" value="1"/>
</dbReference>
<dbReference type="HOGENOM" id="CLU_069318_1_0_5"/>
<protein>
    <recommendedName>
        <fullName evidence="3">N-formylglutamate amidohydrolase</fullName>
    </recommendedName>
</protein>
<proteinExistence type="predicted"/>
<organism evidence="1 2">
    <name type="scientific">Bartonella tamiae Th239</name>
    <dbReference type="NCBI Taxonomy" id="1094558"/>
    <lineage>
        <taxon>Bacteria</taxon>
        <taxon>Pseudomonadati</taxon>
        <taxon>Pseudomonadota</taxon>
        <taxon>Alphaproteobacteria</taxon>
        <taxon>Hyphomicrobiales</taxon>
        <taxon>Bartonellaceae</taxon>
        <taxon>Bartonella</taxon>
    </lineage>
</organism>
<dbReference type="InterPro" id="IPR007709">
    <property type="entry name" value="N-FG_amidohydro"/>
</dbReference>
<name>J0QZW6_9HYPH</name>
<evidence type="ECO:0000313" key="2">
    <source>
        <dbReference type="Proteomes" id="UP000008952"/>
    </source>
</evidence>
<dbReference type="Pfam" id="PF05013">
    <property type="entry name" value="FGase"/>
    <property type="match status" value="1"/>
</dbReference>
<dbReference type="STRING" id="1094558.ME5_01350"/>
<comment type="caution">
    <text evidence="1">The sequence shown here is derived from an EMBL/GenBank/DDBJ whole genome shotgun (WGS) entry which is preliminary data.</text>
</comment>
<accession>J0QZW6</accession>
<dbReference type="AlphaFoldDB" id="J0QZW6"/>
<gene>
    <name evidence="1" type="ORF">ME5_01350</name>
</gene>